<dbReference type="InterPro" id="IPR011761">
    <property type="entry name" value="ATP-grasp"/>
</dbReference>
<keyword evidence="9 14" id="KW-0067">ATP-binding</keyword>
<keyword evidence="15" id="KW-0275">Fatty acid biosynthesis</keyword>
<keyword evidence="8 14" id="KW-0547">Nucleotide-binding</keyword>
<dbReference type="PANTHER" id="PTHR48095:SF2">
    <property type="entry name" value="BIOTIN CARBOXYLASE, CHLOROPLASTIC"/>
    <property type="match status" value="1"/>
</dbReference>
<dbReference type="GO" id="GO:0006633">
    <property type="term" value="P:fatty acid biosynthetic process"/>
    <property type="evidence" value="ECO:0007669"/>
    <property type="project" value="UniProtKB-KW"/>
</dbReference>
<comment type="caution">
    <text evidence="18">The sequence shown here is derived from an EMBL/GenBank/DDBJ whole genome shotgun (WGS) entry which is preliminary data.</text>
</comment>
<comment type="function">
    <text evidence="1 15">This protein is a component of the acetyl coenzyme A carboxylase complex; first, biotin carboxylase catalyzes the carboxylation of the carrier protein and then the transcarboxylase transfers the carboxyl group to form malonyl-CoA.</text>
</comment>
<dbReference type="Pfam" id="PF00289">
    <property type="entry name" value="Biotin_carb_N"/>
    <property type="match status" value="1"/>
</dbReference>
<evidence type="ECO:0000256" key="13">
    <source>
        <dbReference type="ARBA" id="ARBA00048600"/>
    </source>
</evidence>
<evidence type="ECO:0000256" key="5">
    <source>
        <dbReference type="ARBA" id="ARBA00017242"/>
    </source>
</evidence>
<evidence type="ECO:0000256" key="7">
    <source>
        <dbReference type="ARBA" id="ARBA00022723"/>
    </source>
</evidence>
<dbReference type="NCBIfam" id="NF006367">
    <property type="entry name" value="PRK08591.1"/>
    <property type="match status" value="1"/>
</dbReference>
<keyword evidence="15" id="KW-0444">Lipid biosynthesis</keyword>
<keyword evidence="15" id="KW-0443">Lipid metabolism</keyword>
<evidence type="ECO:0000256" key="1">
    <source>
        <dbReference type="ARBA" id="ARBA00003761"/>
    </source>
</evidence>
<dbReference type="SUPFAM" id="SSF52440">
    <property type="entry name" value="PreATP-grasp domain"/>
    <property type="match status" value="1"/>
</dbReference>
<dbReference type="Pfam" id="PF02785">
    <property type="entry name" value="Biotin_carb_C"/>
    <property type="match status" value="1"/>
</dbReference>
<sequence>MLQKILIANRGEIALRITRACKALGIKTVGVYSDADKDLMHLRFVDEAVCIGAGASSESYLNIPALISAAEVTGADAIHPGYGFLSENAEFAELVENSGFTFIGPRPEHIRLMGNKVSAILAMKKAGVPTVPGSTRAVTTHNALSEAKNIGFPLIVKAAAGGGGRGMRIVERVDMLLESVQAAQRDAEMWFGDDTVYMERFLQKPRHVEVQVLGDGMGRAIHLFDRDCSLQRRHQKVIEEAPAPDLPEQARAEILQACVSACELMQYRGAGTFEFLFEDEQFFFIEMNTRVQVEHPVTECITGIDIIEQQIRIAAGLGLDITQDDIKICGHAIECRINAEDPKTFMPSPGTIKYFHAPGGAGIRFDSHIYSGYSIPPYYDSMIGKLIAHAKDRPTALARLRQALDETIIDGVKTNISLHRNVILCDADFNRQAMDIHYLEKNLLKRQEEAEASASA</sequence>
<dbReference type="Pfam" id="PF02786">
    <property type="entry name" value="CPSase_L_D2"/>
    <property type="match status" value="1"/>
</dbReference>
<dbReference type="GO" id="GO:2001295">
    <property type="term" value="P:malonyl-CoA biosynthetic process"/>
    <property type="evidence" value="ECO:0007669"/>
    <property type="project" value="UniProtKB-UniPathway"/>
</dbReference>
<evidence type="ECO:0000256" key="6">
    <source>
        <dbReference type="ARBA" id="ARBA00022598"/>
    </source>
</evidence>
<dbReference type="AlphaFoldDB" id="A0A1S8CZU4"/>
<evidence type="ECO:0000259" key="17">
    <source>
        <dbReference type="PROSITE" id="PS50979"/>
    </source>
</evidence>
<evidence type="ECO:0000259" key="16">
    <source>
        <dbReference type="PROSITE" id="PS50975"/>
    </source>
</evidence>
<dbReference type="PROSITE" id="PS00866">
    <property type="entry name" value="CPSASE_1"/>
    <property type="match status" value="1"/>
</dbReference>
<dbReference type="Gene3D" id="3.30.470.20">
    <property type="entry name" value="ATP-grasp fold, B domain"/>
    <property type="match status" value="1"/>
</dbReference>
<evidence type="ECO:0000256" key="12">
    <source>
        <dbReference type="ARBA" id="ARBA00033786"/>
    </source>
</evidence>
<evidence type="ECO:0000256" key="15">
    <source>
        <dbReference type="RuleBase" id="RU365063"/>
    </source>
</evidence>
<dbReference type="GO" id="GO:0005524">
    <property type="term" value="F:ATP binding"/>
    <property type="evidence" value="ECO:0007669"/>
    <property type="project" value="UniProtKB-UniRule"/>
</dbReference>
<dbReference type="InterPro" id="IPR011764">
    <property type="entry name" value="Biotin_carboxylation_dom"/>
</dbReference>
<evidence type="ECO:0000256" key="4">
    <source>
        <dbReference type="ARBA" id="ARBA00013263"/>
    </source>
</evidence>
<proteinExistence type="predicted"/>
<dbReference type="Proteomes" id="UP000192132">
    <property type="component" value="Unassembled WGS sequence"/>
</dbReference>
<evidence type="ECO:0000256" key="2">
    <source>
        <dbReference type="ARBA" id="ARBA00004956"/>
    </source>
</evidence>
<comment type="subunit">
    <text evidence="3 15">Acetyl-CoA carboxylase is a heterohexamer of biotin carboxyl carrier protein, biotin carboxylase and the two subunits of carboxyl transferase in a 2:2 complex.</text>
</comment>
<evidence type="ECO:0000256" key="11">
    <source>
        <dbReference type="ARBA" id="ARBA00023267"/>
    </source>
</evidence>
<keyword evidence="10" id="KW-0460">Magnesium</keyword>
<keyword evidence="15" id="KW-0276">Fatty acid metabolism</keyword>
<evidence type="ECO:0000256" key="10">
    <source>
        <dbReference type="ARBA" id="ARBA00022842"/>
    </source>
</evidence>
<dbReference type="NCBIfam" id="TIGR00514">
    <property type="entry name" value="accC"/>
    <property type="match status" value="1"/>
</dbReference>
<protein>
    <recommendedName>
        <fullName evidence="5 15">Biotin carboxylase</fullName>
        <ecNumber evidence="4 15">6.3.4.14</ecNumber>
    </recommendedName>
    <alternativeName>
        <fullName evidence="12 15">Acetyl-coenzyme A carboxylase biotin carboxylase subunit A</fullName>
    </alternativeName>
</protein>
<dbReference type="FunFam" id="3.40.50.20:FF:000010">
    <property type="entry name" value="Propionyl-CoA carboxylase subunit alpha"/>
    <property type="match status" value="1"/>
</dbReference>
<dbReference type="InterPro" id="IPR011054">
    <property type="entry name" value="Rudment_hybrid_motif"/>
</dbReference>
<gene>
    <name evidence="18" type="ORF">BKE30_00225</name>
</gene>
<dbReference type="GO" id="GO:0004075">
    <property type="term" value="F:biotin carboxylase activity"/>
    <property type="evidence" value="ECO:0007669"/>
    <property type="project" value="UniProtKB-EC"/>
</dbReference>
<dbReference type="InterPro" id="IPR005482">
    <property type="entry name" value="Biotin_COase_C"/>
</dbReference>
<dbReference type="SUPFAM" id="SSF56059">
    <property type="entry name" value="Glutathione synthetase ATP-binding domain-like"/>
    <property type="match status" value="1"/>
</dbReference>
<comment type="pathway">
    <text evidence="2 15">Lipid metabolism; malonyl-CoA biosynthesis; malonyl-CoA from acetyl-CoA: step 1/1.</text>
</comment>
<accession>A0A1S8CZU4</accession>
<keyword evidence="6 15" id="KW-0436">Ligase</keyword>
<dbReference type="SUPFAM" id="SSF51246">
    <property type="entry name" value="Rudiment single hybrid motif"/>
    <property type="match status" value="1"/>
</dbReference>
<evidence type="ECO:0000313" key="18">
    <source>
        <dbReference type="EMBL" id="ONG42335.1"/>
    </source>
</evidence>
<dbReference type="InterPro" id="IPR005481">
    <property type="entry name" value="BC-like_N"/>
</dbReference>
<dbReference type="InterPro" id="IPR051602">
    <property type="entry name" value="ACC_Biotin_Carboxylase"/>
</dbReference>
<reference evidence="18 19" key="1">
    <citation type="submission" date="2016-10" db="EMBL/GenBank/DDBJ databases">
        <title>Draft Genome sequence of Alkanindiges sp. strain H1.</title>
        <authorList>
            <person name="Subhash Y."/>
            <person name="Lee S."/>
        </authorList>
    </citation>
    <scope>NUCLEOTIDE SEQUENCE [LARGE SCALE GENOMIC DNA]</scope>
    <source>
        <strain evidence="18 19">H1</strain>
    </source>
</reference>
<dbReference type="RefSeq" id="WP_076876723.1">
    <property type="nucleotide sequence ID" value="NZ_MLCN01000001.1"/>
</dbReference>
<name>A0A1S8CZU4_9GAMM</name>
<dbReference type="EC" id="6.3.4.14" evidence="4 15"/>
<dbReference type="InterPro" id="IPR005479">
    <property type="entry name" value="CPAse_ATP-bd"/>
</dbReference>
<dbReference type="EMBL" id="MLCN01000001">
    <property type="protein sequence ID" value="ONG42335.1"/>
    <property type="molecule type" value="Genomic_DNA"/>
</dbReference>
<dbReference type="InterPro" id="IPR004549">
    <property type="entry name" value="Acetyl_CoA_COase_biotin_COase"/>
</dbReference>
<dbReference type="InterPro" id="IPR016185">
    <property type="entry name" value="PreATP-grasp_dom_sf"/>
</dbReference>
<dbReference type="SMART" id="SM00878">
    <property type="entry name" value="Biotin_carb_C"/>
    <property type="match status" value="1"/>
</dbReference>
<feature type="domain" description="Biotin carboxylation" evidence="17">
    <location>
        <begin position="1"/>
        <end position="444"/>
    </location>
</feature>
<feature type="domain" description="ATP-grasp" evidence="16">
    <location>
        <begin position="120"/>
        <end position="315"/>
    </location>
</feature>
<dbReference type="UniPathway" id="UPA00655">
    <property type="reaction ID" value="UER00711"/>
</dbReference>
<organism evidence="18 19">
    <name type="scientific">Alkanindiges hydrocarboniclasticus</name>
    <dbReference type="NCBI Taxonomy" id="1907941"/>
    <lineage>
        <taxon>Bacteria</taxon>
        <taxon>Pseudomonadati</taxon>
        <taxon>Pseudomonadota</taxon>
        <taxon>Gammaproteobacteria</taxon>
        <taxon>Moraxellales</taxon>
        <taxon>Moraxellaceae</taxon>
        <taxon>Alkanindiges</taxon>
    </lineage>
</organism>
<evidence type="ECO:0000256" key="8">
    <source>
        <dbReference type="ARBA" id="ARBA00022741"/>
    </source>
</evidence>
<dbReference type="STRING" id="1907941.BKE30_00225"/>
<dbReference type="OrthoDB" id="9763189at2"/>
<comment type="catalytic activity">
    <reaction evidence="13 15">
        <text>N(6)-biotinyl-L-lysyl-[protein] + hydrogencarbonate + ATP = N(6)-carboxybiotinyl-L-lysyl-[protein] + ADP + phosphate + H(+)</text>
        <dbReference type="Rhea" id="RHEA:13501"/>
        <dbReference type="Rhea" id="RHEA-COMP:10505"/>
        <dbReference type="Rhea" id="RHEA-COMP:10506"/>
        <dbReference type="ChEBI" id="CHEBI:15378"/>
        <dbReference type="ChEBI" id="CHEBI:17544"/>
        <dbReference type="ChEBI" id="CHEBI:30616"/>
        <dbReference type="ChEBI" id="CHEBI:43474"/>
        <dbReference type="ChEBI" id="CHEBI:83144"/>
        <dbReference type="ChEBI" id="CHEBI:83145"/>
        <dbReference type="ChEBI" id="CHEBI:456216"/>
        <dbReference type="EC" id="6.3.4.14"/>
    </reaction>
</comment>
<keyword evidence="11 15" id="KW-0092">Biotin</keyword>
<dbReference type="PANTHER" id="PTHR48095">
    <property type="entry name" value="PYRUVATE CARBOXYLASE SUBUNIT A"/>
    <property type="match status" value="1"/>
</dbReference>
<keyword evidence="7" id="KW-0479">Metal-binding</keyword>
<evidence type="ECO:0000256" key="14">
    <source>
        <dbReference type="PROSITE-ProRule" id="PRU00409"/>
    </source>
</evidence>
<evidence type="ECO:0000313" key="19">
    <source>
        <dbReference type="Proteomes" id="UP000192132"/>
    </source>
</evidence>
<evidence type="ECO:0000256" key="3">
    <source>
        <dbReference type="ARBA" id="ARBA00011750"/>
    </source>
</evidence>
<evidence type="ECO:0000256" key="9">
    <source>
        <dbReference type="ARBA" id="ARBA00022840"/>
    </source>
</evidence>
<dbReference type="PROSITE" id="PS50975">
    <property type="entry name" value="ATP_GRASP"/>
    <property type="match status" value="1"/>
</dbReference>
<dbReference type="GO" id="GO:0046872">
    <property type="term" value="F:metal ion binding"/>
    <property type="evidence" value="ECO:0007669"/>
    <property type="project" value="UniProtKB-KW"/>
</dbReference>
<dbReference type="PROSITE" id="PS50979">
    <property type="entry name" value="BC"/>
    <property type="match status" value="1"/>
</dbReference>
<keyword evidence="19" id="KW-1185">Reference proteome</keyword>
<dbReference type="PROSITE" id="PS00867">
    <property type="entry name" value="CPSASE_2"/>
    <property type="match status" value="1"/>
</dbReference>